<dbReference type="SUPFAM" id="SSF53474">
    <property type="entry name" value="alpha/beta-Hydrolases"/>
    <property type="match status" value="1"/>
</dbReference>
<reference evidence="2 3" key="1">
    <citation type="submission" date="2020-08" db="EMBL/GenBank/DDBJ databases">
        <title>Sequencing the genomes of 1000 actinobacteria strains.</title>
        <authorList>
            <person name="Klenk H.-P."/>
        </authorList>
    </citation>
    <scope>NUCLEOTIDE SEQUENCE [LARGE SCALE GENOMIC DNA]</scope>
    <source>
        <strain evidence="2 3">DSM 45582</strain>
    </source>
</reference>
<dbReference type="InterPro" id="IPR036390">
    <property type="entry name" value="WH_DNA-bd_sf"/>
</dbReference>
<dbReference type="Gene3D" id="3.40.50.1820">
    <property type="entry name" value="alpha/beta hydrolase"/>
    <property type="match status" value="1"/>
</dbReference>
<dbReference type="SUPFAM" id="SSF46785">
    <property type="entry name" value="Winged helix' DNA-binding domain"/>
    <property type="match status" value="1"/>
</dbReference>
<dbReference type="GO" id="GO:0003677">
    <property type="term" value="F:DNA binding"/>
    <property type="evidence" value="ECO:0007669"/>
    <property type="project" value="UniProtKB-KW"/>
</dbReference>
<dbReference type="Proteomes" id="UP000580474">
    <property type="component" value="Unassembled WGS sequence"/>
</dbReference>
<dbReference type="GO" id="GO:0003700">
    <property type="term" value="F:DNA-binding transcription factor activity"/>
    <property type="evidence" value="ECO:0007669"/>
    <property type="project" value="TreeGrafter"/>
</dbReference>
<sequence length="357" mass="38006">MTRTWVPDSASRGHVVVLHGRGEHPGVYERFGRRLAVDGYTVVVPDLAAEPGEPAAWFADAGDTARILVGTDTGALRAWEAALSSSVDGLVLAGTPLSAATEAPAGRDEEISARTSCPIHRERLDADPDFRWGELDAGTSVPPRGLPEIPVLLLHGDGDAIAPVDPVTRLGAAHPQATAAVFKDGVHDILNDKVHRSVAARIVLFCEEIAKGAVVLPEVTAAKSSRVRRAAPVHISARVDYSVRALTELARSGRQQTCESMARTQGIPLNSLVNLMVELRRGRLVNSQRGCEGGYWPAKPAEEITLAEVIRVVEGSVTSRHDDAPQDGVWARLGGTVAEFLDHVTIADLAADRTPVA</sequence>
<dbReference type="InterPro" id="IPR000944">
    <property type="entry name" value="Tscrpt_reg_Rrf2"/>
</dbReference>
<proteinExistence type="predicted"/>
<dbReference type="EMBL" id="JACHIV010000001">
    <property type="protein sequence ID" value="MBB5069414.1"/>
    <property type="molecule type" value="Genomic_DNA"/>
</dbReference>
<organism evidence="2 3">
    <name type="scientific">Saccharopolyspora gloriosae</name>
    <dbReference type="NCBI Taxonomy" id="455344"/>
    <lineage>
        <taxon>Bacteria</taxon>
        <taxon>Bacillati</taxon>
        <taxon>Actinomycetota</taxon>
        <taxon>Actinomycetes</taxon>
        <taxon>Pseudonocardiales</taxon>
        <taxon>Pseudonocardiaceae</taxon>
        <taxon>Saccharopolyspora</taxon>
    </lineage>
</organism>
<dbReference type="GO" id="GO:0005829">
    <property type="term" value="C:cytosol"/>
    <property type="evidence" value="ECO:0007669"/>
    <property type="project" value="TreeGrafter"/>
</dbReference>
<gene>
    <name evidence="2" type="ORF">BJ969_002502</name>
</gene>
<dbReference type="Gene3D" id="1.10.10.10">
    <property type="entry name" value="Winged helix-like DNA-binding domain superfamily/Winged helix DNA-binding domain"/>
    <property type="match status" value="1"/>
</dbReference>
<dbReference type="InterPro" id="IPR036388">
    <property type="entry name" value="WH-like_DNA-bd_sf"/>
</dbReference>
<comment type="caution">
    <text evidence="2">The sequence shown here is derived from an EMBL/GenBank/DDBJ whole genome shotgun (WGS) entry which is preliminary data.</text>
</comment>
<dbReference type="RefSeq" id="WP_184479104.1">
    <property type="nucleotide sequence ID" value="NZ_JACHIV010000001.1"/>
</dbReference>
<dbReference type="PANTHER" id="PTHR33221">
    <property type="entry name" value="WINGED HELIX-TURN-HELIX TRANSCRIPTIONAL REGULATOR, RRF2 FAMILY"/>
    <property type="match status" value="1"/>
</dbReference>
<evidence type="ECO:0000313" key="2">
    <source>
        <dbReference type="EMBL" id="MBB5069414.1"/>
    </source>
</evidence>
<evidence type="ECO:0000256" key="1">
    <source>
        <dbReference type="ARBA" id="ARBA00023125"/>
    </source>
</evidence>
<dbReference type="AlphaFoldDB" id="A0A840NCT1"/>
<dbReference type="Pfam" id="PF02082">
    <property type="entry name" value="Rrf2"/>
    <property type="match status" value="1"/>
</dbReference>
<dbReference type="PROSITE" id="PS51197">
    <property type="entry name" value="HTH_RRF2_2"/>
    <property type="match status" value="1"/>
</dbReference>
<keyword evidence="1" id="KW-0238">DNA-binding</keyword>
<protein>
    <submittedName>
        <fullName evidence="2">Rrf2 family protein</fullName>
    </submittedName>
</protein>
<name>A0A840NCT1_9PSEU</name>
<dbReference type="NCBIfam" id="TIGR00738">
    <property type="entry name" value="rrf2_super"/>
    <property type="match status" value="1"/>
</dbReference>
<dbReference type="InterPro" id="IPR029058">
    <property type="entry name" value="AB_hydrolase_fold"/>
</dbReference>
<dbReference type="PANTHER" id="PTHR33221:SF5">
    <property type="entry name" value="HTH-TYPE TRANSCRIPTIONAL REGULATOR ISCR"/>
    <property type="match status" value="1"/>
</dbReference>
<keyword evidence="3" id="KW-1185">Reference proteome</keyword>
<accession>A0A840NCT1</accession>
<evidence type="ECO:0000313" key="3">
    <source>
        <dbReference type="Proteomes" id="UP000580474"/>
    </source>
</evidence>